<accession>A0A0D2GX63</accession>
<dbReference type="EMBL" id="KN848089">
    <property type="protein sequence ID" value="KIX94175.1"/>
    <property type="molecule type" value="Genomic_DNA"/>
</dbReference>
<gene>
    <name evidence="2" type="ORF">Z520_10201</name>
</gene>
<evidence type="ECO:0000259" key="1">
    <source>
        <dbReference type="Pfam" id="PF06985"/>
    </source>
</evidence>
<keyword evidence="3" id="KW-1185">Reference proteome</keyword>
<dbReference type="InterPro" id="IPR052895">
    <property type="entry name" value="HetReg/Transcr_Mod"/>
</dbReference>
<dbReference type="InterPro" id="IPR010730">
    <property type="entry name" value="HET"/>
</dbReference>
<dbReference type="VEuPathDB" id="FungiDB:Z520_10201"/>
<dbReference type="OrthoDB" id="2157530at2759"/>
<dbReference type="PANTHER" id="PTHR24148:SF64">
    <property type="entry name" value="HETEROKARYON INCOMPATIBILITY DOMAIN-CONTAINING PROTEIN"/>
    <property type="match status" value="1"/>
</dbReference>
<evidence type="ECO:0000313" key="3">
    <source>
        <dbReference type="Proteomes" id="UP000053411"/>
    </source>
</evidence>
<dbReference type="Pfam" id="PF26639">
    <property type="entry name" value="Het-6_barrel"/>
    <property type="match status" value="1"/>
</dbReference>
<evidence type="ECO:0000313" key="2">
    <source>
        <dbReference type="EMBL" id="KIX94175.1"/>
    </source>
</evidence>
<sequence>MKKFEYEDLLSEEYIRILELLPGRKDDAIRCCLTLEPRQNAANTYDAISYTWGTSTDRAEIICSNQILPITTNLADALRELRSKSPGHSQRLWVDAICINQDRSEEKNHQVKRLGEVYRDARQVFVWLGRDTGGIARDCFGLLERWVSYLDENFDIYRHTRNIPTLDLPHHLCTDAEAGSKLRKLMECSWFSRVWVLQEAALAKNCHLFWGRHSMSLAVLVEFACFCDGRTEITRLLGGDDSSFRYWRLVFLCVYRTYDNAESWRRERPLIRSLNEKHCGGRPGLFLDILQIGKSLSAKDARDHIYAFLGNPLAKSADGKLFLEPDYDKDEKEVYFDATLAFLRSRHEAPYILCFVQHDSVDEVNGSKAPSWIPKWTKPRMDLAPSYTIGNIGLSFEAGGPVDRLQYKACRGFRGERLLSLRGFIFDHLTWTSGLLKPENFALDRTLWDFEPQEPHKTYVDKLWNDMVLACNLQRGCSEVPPKRTLMDASFSYTLVTGYNNTRVVSIDEHRKRFQKYLRALENPDPPENHRTGVITARASRKELCEASRYEVSTRNCRDRQLALTAHGRFALVARFAKPGDACCVFLGMVTPFVVRQVGMEDGGTAKYHSLVGEAYVHGVMRGELLDVLDHEDVNTKEIVLM</sequence>
<dbReference type="Proteomes" id="UP000053411">
    <property type="component" value="Unassembled WGS sequence"/>
</dbReference>
<feature type="domain" description="Heterokaryon incompatibility" evidence="1">
    <location>
        <begin position="45"/>
        <end position="199"/>
    </location>
</feature>
<dbReference type="STRING" id="1442371.A0A0D2GX63"/>
<name>A0A0D2GX63_9EURO</name>
<protein>
    <recommendedName>
        <fullName evidence="1">Heterokaryon incompatibility domain-containing protein</fullName>
    </recommendedName>
</protein>
<reference evidence="2 3" key="1">
    <citation type="submission" date="2015-01" db="EMBL/GenBank/DDBJ databases">
        <title>The Genome Sequence of Fonsecaea multimorphosa CBS 102226.</title>
        <authorList>
            <consortium name="The Broad Institute Genomics Platform"/>
            <person name="Cuomo C."/>
            <person name="de Hoog S."/>
            <person name="Gorbushina A."/>
            <person name="Stielow B."/>
            <person name="Teixiera M."/>
            <person name="Abouelleil A."/>
            <person name="Chapman S.B."/>
            <person name="Priest M."/>
            <person name="Young S.K."/>
            <person name="Wortman J."/>
            <person name="Nusbaum C."/>
            <person name="Birren B."/>
        </authorList>
    </citation>
    <scope>NUCLEOTIDE SEQUENCE [LARGE SCALE GENOMIC DNA]</scope>
    <source>
        <strain evidence="2 3">CBS 102226</strain>
    </source>
</reference>
<dbReference type="RefSeq" id="XP_016628298.1">
    <property type="nucleotide sequence ID" value="XM_016780695.1"/>
</dbReference>
<organism evidence="2 3">
    <name type="scientific">Fonsecaea multimorphosa CBS 102226</name>
    <dbReference type="NCBI Taxonomy" id="1442371"/>
    <lineage>
        <taxon>Eukaryota</taxon>
        <taxon>Fungi</taxon>
        <taxon>Dikarya</taxon>
        <taxon>Ascomycota</taxon>
        <taxon>Pezizomycotina</taxon>
        <taxon>Eurotiomycetes</taxon>
        <taxon>Chaetothyriomycetidae</taxon>
        <taxon>Chaetothyriales</taxon>
        <taxon>Herpotrichiellaceae</taxon>
        <taxon>Fonsecaea</taxon>
    </lineage>
</organism>
<dbReference type="Pfam" id="PF06985">
    <property type="entry name" value="HET"/>
    <property type="match status" value="1"/>
</dbReference>
<proteinExistence type="predicted"/>
<dbReference type="GeneID" id="27715947"/>
<dbReference type="AlphaFoldDB" id="A0A0D2GX63"/>
<dbReference type="PANTHER" id="PTHR24148">
    <property type="entry name" value="ANKYRIN REPEAT DOMAIN-CONTAINING PROTEIN 39 HOMOLOG-RELATED"/>
    <property type="match status" value="1"/>
</dbReference>